<dbReference type="CDD" id="cd03801">
    <property type="entry name" value="GT4_PimA-like"/>
    <property type="match status" value="1"/>
</dbReference>
<dbReference type="AlphaFoldDB" id="A0A6B3R061"/>
<dbReference type="Gene3D" id="3.40.50.2000">
    <property type="entry name" value="Glycogen Phosphorylase B"/>
    <property type="match status" value="2"/>
</dbReference>
<name>A0A6B3R061_9FLAO</name>
<dbReference type="InterPro" id="IPR001296">
    <property type="entry name" value="Glyco_trans_1"/>
</dbReference>
<dbReference type="PANTHER" id="PTHR12526">
    <property type="entry name" value="GLYCOSYLTRANSFERASE"/>
    <property type="match status" value="1"/>
</dbReference>
<dbReference type="Pfam" id="PF13439">
    <property type="entry name" value="Glyco_transf_4"/>
    <property type="match status" value="1"/>
</dbReference>
<gene>
    <name evidence="3" type="ORF">G3567_07175</name>
</gene>
<keyword evidence="3" id="KW-0808">Transferase</keyword>
<dbReference type="SUPFAM" id="SSF53756">
    <property type="entry name" value="UDP-Glycosyltransferase/glycogen phosphorylase"/>
    <property type="match status" value="1"/>
</dbReference>
<dbReference type="GO" id="GO:0016757">
    <property type="term" value="F:glycosyltransferase activity"/>
    <property type="evidence" value="ECO:0007669"/>
    <property type="project" value="InterPro"/>
</dbReference>
<dbReference type="InterPro" id="IPR028098">
    <property type="entry name" value="Glyco_trans_4-like_N"/>
</dbReference>
<proteinExistence type="predicted"/>
<dbReference type="Proteomes" id="UP000478505">
    <property type="component" value="Unassembled WGS sequence"/>
</dbReference>
<feature type="domain" description="Glycosyltransferase subfamily 4-like N-terminal" evidence="2">
    <location>
        <begin position="23"/>
        <end position="171"/>
    </location>
</feature>
<dbReference type="RefSeq" id="WP_164004641.1">
    <property type="nucleotide sequence ID" value="NZ_JAAIKD010000003.1"/>
</dbReference>
<dbReference type="Pfam" id="PF00534">
    <property type="entry name" value="Glycos_transf_1"/>
    <property type="match status" value="1"/>
</dbReference>
<evidence type="ECO:0000259" key="2">
    <source>
        <dbReference type="Pfam" id="PF13439"/>
    </source>
</evidence>
<evidence type="ECO:0000313" key="3">
    <source>
        <dbReference type="EMBL" id="NEV93926.1"/>
    </source>
</evidence>
<dbReference type="EMBL" id="JAAIKD010000003">
    <property type="protein sequence ID" value="NEV93926.1"/>
    <property type="molecule type" value="Genomic_DNA"/>
</dbReference>
<protein>
    <submittedName>
        <fullName evidence="3">Glycosyltransferase family 4 protein</fullName>
    </submittedName>
</protein>
<feature type="domain" description="Glycosyl transferase family 1" evidence="1">
    <location>
        <begin position="186"/>
        <end position="337"/>
    </location>
</feature>
<dbReference type="PANTHER" id="PTHR12526:SF630">
    <property type="entry name" value="GLYCOSYLTRANSFERASE"/>
    <property type="match status" value="1"/>
</dbReference>
<reference evidence="3 4" key="1">
    <citation type="submission" date="2020-02" db="EMBL/GenBank/DDBJ databases">
        <title>Flavobacteriaceae Psychroflexus bacterium YR1-1, complete genome.</title>
        <authorList>
            <person name="Li Y."/>
            <person name="Wu S."/>
        </authorList>
    </citation>
    <scope>NUCLEOTIDE SEQUENCE [LARGE SCALE GENOMIC DNA]</scope>
    <source>
        <strain evidence="3 4">YR1-1</strain>
    </source>
</reference>
<comment type="caution">
    <text evidence="3">The sequence shown here is derived from an EMBL/GenBank/DDBJ whole genome shotgun (WGS) entry which is preliminary data.</text>
</comment>
<evidence type="ECO:0000313" key="4">
    <source>
        <dbReference type="Proteomes" id="UP000478505"/>
    </source>
</evidence>
<accession>A0A6B3R061</accession>
<evidence type="ECO:0000259" key="1">
    <source>
        <dbReference type="Pfam" id="PF00534"/>
    </source>
</evidence>
<organism evidence="3 4">
    <name type="scientific">Psychroflexus aurantiacus</name>
    <dbReference type="NCBI Taxonomy" id="2709310"/>
    <lineage>
        <taxon>Bacteria</taxon>
        <taxon>Pseudomonadati</taxon>
        <taxon>Bacteroidota</taxon>
        <taxon>Flavobacteriia</taxon>
        <taxon>Flavobacteriales</taxon>
        <taxon>Flavobacteriaceae</taxon>
        <taxon>Psychroflexus</taxon>
    </lineage>
</organism>
<keyword evidence="4" id="KW-1185">Reference proteome</keyword>
<sequence length="370" mass="41670">MTYNPKPANNLRVLQLIDSLEAGGAERMAVNLANALVGNVEFSGLVATRREGDLKHSISPQVNYLFLDRKKRIDFNALVRLRNFAEQHSITIVHAHATSFFMAFLLKLLKPGLKVIWHDHYGESEHLEARPYKFIRLACLSFSHIISVNPDLKQWARDKLKFSKVSFVRNFTQSSRIPEDRVTCLGKASEEVKIVQIANFRPQKAHSTAFEAMRILKEQGFRVSLHCIGAYSEKDPYVKSLESYIVDNKLSDVIKLYGSRSDISFILEQADIGLLSSRSEGLPLSLLEYTQAKLPVVVTDVGQCAEVVGEFGQVVKPDNAKALAEAIAFYIKNKAIAQNHARALHIKMKKEFDSERIISEIIAIYKAALK</sequence>